<dbReference type="SUPFAM" id="SSF49464">
    <property type="entry name" value="Carboxypeptidase regulatory domain-like"/>
    <property type="match status" value="1"/>
</dbReference>
<feature type="signal peptide" evidence="7">
    <location>
        <begin position="1"/>
        <end position="31"/>
    </location>
</feature>
<keyword evidence="2" id="KW-0813">Transport</keyword>
<feature type="domain" description="TonB-dependent transporter Oar-like beta-barrel" evidence="8">
    <location>
        <begin position="289"/>
        <end position="1309"/>
    </location>
</feature>
<reference evidence="10" key="1">
    <citation type="journal article" date="2019" name="Int. J. Syst. Evol. Microbiol.">
        <title>The Global Catalogue of Microorganisms (GCM) 10K type strain sequencing project: providing services to taxonomists for standard genome sequencing and annotation.</title>
        <authorList>
            <consortium name="The Broad Institute Genomics Platform"/>
            <consortium name="The Broad Institute Genome Sequencing Center for Infectious Disease"/>
            <person name="Wu L."/>
            <person name="Ma J."/>
        </authorList>
    </citation>
    <scope>NUCLEOTIDE SEQUENCE [LARGE SCALE GENOMIC DNA]</scope>
    <source>
        <strain evidence="10">JCM 4087</strain>
    </source>
</reference>
<gene>
    <name evidence="9" type="ORF">ACFPT7_20985</name>
</gene>
<comment type="subcellular location">
    <subcellularLocation>
        <location evidence="1">Cell outer membrane</location>
        <topology evidence="1">Multi-pass membrane protein</topology>
    </subcellularLocation>
</comment>
<proteinExistence type="predicted"/>
<evidence type="ECO:0000256" key="4">
    <source>
        <dbReference type="ARBA" id="ARBA00022692"/>
    </source>
</evidence>
<dbReference type="Proteomes" id="UP001596091">
    <property type="component" value="Unassembled WGS sequence"/>
</dbReference>
<keyword evidence="9" id="KW-0675">Receptor</keyword>
<sequence>MISTRRNISISIFRLLAILASVALCSSSLPAQQTLGGITGTVTDATGSVIPNTDVTAVGEQTGLTRSVKSNGSGEYLFVNLPIGSYTITYSAEGFEVQSTPHIAVQADRTATVNAALKAGSKAQTVEVDATPLMNAVDTTNGYVLDSAQIQTTPLPTGSFTGLATQSTGVDAELPGGTGALSGLGNQPIWANGQRDTSNSFSLNGVDATNLFNGKSTSQVGSARVINSSGTSSSTGAGGVIHSEASIYLSIGNAIPTPAPETIEEVRVNASMYDASQGSTSGAHIDLSTSSGTNNLHGTTYFRRGTDWLNAAPFFFNQDPDVIEKVPQLHRYTLGGAAGGPIIKDKLFAYLAYQHVHVSDDEIGSSFLDVPVGLTDDRSASALANLTNTNFGTSISAANIDPTALALFNAPAIAGEPGKWLIPNDQYGWPNAYHTTNAYLPGTGRFIADLGVANLDYNVNAKDTLALKYYYQHDPTLSPYAYSSVPGFTEHLDSGAQVASIINSYLIKPNLSTTQTFGFMREKIWGDNEQPFGPSSIPGGSVANGSINMFGSSYFPGISVYNVLGSNPNGDYTPTGILNIGPNAEGQSALTGVFQNRFAPSSNAIWTLGHHTVSFGGAYSYTQFNTIDKRTGIGTVATDDFSQMIQGYVTPGSSSTGFYVSSFLQGDASRYYRANQVGLYLQDKYQITPRLSLTAGVRYDWDGGLTEKYGRIFNFDPSLYSYDAGSDTITNPGLIIAGNNANGTKGVSPTTLTGRQWGFSPRLGAAWQPAMFHDKVVVRSGFGMYYDRGELFSYFSPGYAIGTVTGGPFGVNQQLPFVNASSCPSSTRSFYEDYIVTCGGQNGAPPTAETGNLSNPYGIALSPPPSNPKASDLSKYLPNAYSIVNQGSGLPDVINNGQPISLGVYDRDNTLPYTFNYTLDIQWQPRSDLAIEIGYVGNVGRHQVIPVPFNQPNIASPSNPSLASGPYAQKYSYGYTVGGATLDDGTPYLYNFEGGNVDLRVPYIGYAAESIGYKAAGVDAYNALQLHVDKRMSKGVQLGFSYTYSHALDEQSGLGLFYNGNNALDLRSGYGSADFDRTHVINFNYVFQLPDTVNNHTLMGKVVNGWSLVGQTVLQSGQPYSVIDFSGAIGSIYYSTADGITNPIVPLASGCTPKSALTKHSGAFFPVNGYAALDPACFTLPLLPAGGLGGAIPSTDTFETGFTTGQRNIFRQAFQKRADASLVKVLNLNERYGLKYTFDVYNLTNTPSFDVPGNEVSQNQYYDAFPNVGTTPLPTGCAADGSQTNSSFYNCPAGLGIVTHSIGSPRQIQMSLSFTF</sequence>
<keyword evidence="4" id="KW-0812">Transmembrane</keyword>
<dbReference type="Gene3D" id="2.60.40.1120">
    <property type="entry name" value="Carboxypeptidase-like, regulatory domain"/>
    <property type="match status" value="1"/>
</dbReference>
<evidence type="ECO:0000256" key="6">
    <source>
        <dbReference type="ARBA" id="ARBA00023237"/>
    </source>
</evidence>
<feature type="chain" id="PRO_5047461481" evidence="7">
    <location>
        <begin position="32"/>
        <end position="1316"/>
    </location>
</feature>
<dbReference type="EMBL" id="JBHSPH010000010">
    <property type="protein sequence ID" value="MFC5864796.1"/>
    <property type="molecule type" value="Genomic_DNA"/>
</dbReference>
<comment type="caution">
    <text evidence="9">The sequence shown here is derived from an EMBL/GenBank/DDBJ whole genome shotgun (WGS) entry which is preliminary data.</text>
</comment>
<keyword evidence="10" id="KW-1185">Reference proteome</keyword>
<keyword evidence="6" id="KW-0998">Cell outer membrane</keyword>
<dbReference type="PANTHER" id="PTHR30069:SF46">
    <property type="entry name" value="OAR PROTEIN"/>
    <property type="match status" value="1"/>
</dbReference>
<evidence type="ECO:0000259" key="8">
    <source>
        <dbReference type="Pfam" id="PF25183"/>
    </source>
</evidence>
<dbReference type="RefSeq" id="WP_263332528.1">
    <property type="nucleotide sequence ID" value="NZ_JAGSYH010000001.1"/>
</dbReference>
<keyword evidence="7" id="KW-0732">Signal</keyword>
<dbReference type="SUPFAM" id="SSF56935">
    <property type="entry name" value="Porins"/>
    <property type="match status" value="1"/>
</dbReference>
<dbReference type="Gene3D" id="2.40.170.20">
    <property type="entry name" value="TonB-dependent receptor, beta-barrel domain"/>
    <property type="match status" value="1"/>
</dbReference>
<name>A0ABW1ELR0_9BACT</name>
<dbReference type="InterPro" id="IPR057601">
    <property type="entry name" value="Oar-like_b-barrel"/>
</dbReference>
<evidence type="ECO:0000313" key="10">
    <source>
        <dbReference type="Proteomes" id="UP001596091"/>
    </source>
</evidence>
<organism evidence="9 10">
    <name type="scientific">Acidicapsa dinghuensis</name>
    <dbReference type="NCBI Taxonomy" id="2218256"/>
    <lineage>
        <taxon>Bacteria</taxon>
        <taxon>Pseudomonadati</taxon>
        <taxon>Acidobacteriota</taxon>
        <taxon>Terriglobia</taxon>
        <taxon>Terriglobales</taxon>
        <taxon>Acidobacteriaceae</taxon>
        <taxon>Acidicapsa</taxon>
    </lineage>
</organism>
<dbReference type="InterPro" id="IPR008969">
    <property type="entry name" value="CarboxyPept-like_regulatory"/>
</dbReference>
<protein>
    <submittedName>
        <fullName evidence="9">TonB-dependent receptor domain-containing protein</fullName>
    </submittedName>
</protein>
<evidence type="ECO:0000256" key="5">
    <source>
        <dbReference type="ARBA" id="ARBA00023136"/>
    </source>
</evidence>
<evidence type="ECO:0000256" key="2">
    <source>
        <dbReference type="ARBA" id="ARBA00022448"/>
    </source>
</evidence>
<evidence type="ECO:0000256" key="7">
    <source>
        <dbReference type="SAM" id="SignalP"/>
    </source>
</evidence>
<evidence type="ECO:0000256" key="3">
    <source>
        <dbReference type="ARBA" id="ARBA00022452"/>
    </source>
</evidence>
<dbReference type="Pfam" id="PF13620">
    <property type="entry name" value="CarboxypepD_reg"/>
    <property type="match status" value="1"/>
</dbReference>
<keyword evidence="5" id="KW-0472">Membrane</keyword>
<dbReference type="InterPro" id="IPR039426">
    <property type="entry name" value="TonB-dep_rcpt-like"/>
</dbReference>
<evidence type="ECO:0000313" key="9">
    <source>
        <dbReference type="EMBL" id="MFC5864796.1"/>
    </source>
</evidence>
<dbReference type="InterPro" id="IPR036942">
    <property type="entry name" value="Beta-barrel_TonB_sf"/>
</dbReference>
<dbReference type="Pfam" id="PF25183">
    <property type="entry name" value="OMP_b-brl_4"/>
    <property type="match status" value="1"/>
</dbReference>
<keyword evidence="3" id="KW-1134">Transmembrane beta strand</keyword>
<evidence type="ECO:0000256" key="1">
    <source>
        <dbReference type="ARBA" id="ARBA00004571"/>
    </source>
</evidence>
<dbReference type="PANTHER" id="PTHR30069">
    <property type="entry name" value="TONB-DEPENDENT OUTER MEMBRANE RECEPTOR"/>
    <property type="match status" value="1"/>
</dbReference>
<accession>A0ABW1ELR0</accession>